<name>A0AA36GJT8_CYLNA</name>
<dbReference type="Proteomes" id="UP001176961">
    <property type="component" value="Unassembled WGS sequence"/>
</dbReference>
<evidence type="ECO:0000313" key="1">
    <source>
        <dbReference type="EMBL" id="CAJ0589675.1"/>
    </source>
</evidence>
<comment type="caution">
    <text evidence="1">The sequence shown here is derived from an EMBL/GenBank/DDBJ whole genome shotgun (WGS) entry which is preliminary data.</text>
</comment>
<keyword evidence="2" id="KW-1185">Reference proteome</keyword>
<sequence length="390" mass="44733">MKMLNSLFVTSARCVAENCLFMDERHSPQQKMSGITVDTRADFWKLRIVRQPCSTTKVYLFPSLLEWLDERPQLALNEALARKESQLGLDIPKEVTSVNRSESHNVDILTLYVSGRSDTRPSSKDILNHLQRTYVELYKREGQNRSRDLISLIDASLLLNEPEFAWKLSQENNYEHDLLELLDRNISSKDKWDNYVTSLMLRLSSCGAPSEEVWEAATVTRLLCQIMAGPTCRRRAAIAEMAAVGLKVDAMVLAKLYLTDDEICEQLSRECSCLLNKSMTSEVDEISRMVDMASAPIFNRDMLRCIDQLSCYRILRIDFALNENESLERKLIGRMKLAQHVRFVIADALAYRNFADLEFIAEDAASHLDKFSFFSGLEQIVYPVGFQNYH</sequence>
<dbReference type="EMBL" id="CATQJL010000001">
    <property type="protein sequence ID" value="CAJ0589675.1"/>
    <property type="molecule type" value="Genomic_DNA"/>
</dbReference>
<protein>
    <submittedName>
        <fullName evidence="1">Uncharacterized protein</fullName>
    </submittedName>
</protein>
<dbReference type="AlphaFoldDB" id="A0AA36GJT8"/>
<evidence type="ECO:0000313" key="2">
    <source>
        <dbReference type="Proteomes" id="UP001176961"/>
    </source>
</evidence>
<proteinExistence type="predicted"/>
<accession>A0AA36GJT8</accession>
<gene>
    <name evidence="1" type="ORF">CYNAS_LOCUS1658</name>
</gene>
<reference evidence="1" key="1">
    <citation type="submission" date="2023-07" db="EMBL/GenBank/DDBJ databases">
        <authorList>
            <consortium name="CYATHOMIX"/>
        </authorList>
    </citation>
    <scope>NUCLEOTIDE SEQUENCE</scope>
    <source>
        <strain evidence="1">N/A</strain>
    </source>
</reference>
<organism evidence="1 2">
    <name type="scientific">Cylicocyclus nassatus</name>
    <name type="common">Nematode worm</name>
    <dbReference type="NCBI Taxonomy" id="53992"/>
    <lineage>
        <taxon>Eukaryota</taxon>
        <taxon>Metazoa</taxon>
        <taxon>Ecdysozoa</taxon>
        <taxon>Nematoda</taxon>
        <taxon>Chromadorea</taxon>
        <taxon>Rhabditida</taxon>
        <taxon>Rhabditina</taxon>
        <taxon>Rhabditomorpha</taxon>
        <taxon>Strongyloidea</taxon>
        <taxon>Strongylidae</taxon>
        <taxon>Cylicocyclus</taxon>
    </lineage>
</organism>